<protein>
    <submittedName>
        <fullName evidence="1">Uncharacterized protein</fullName>
    </submittedName>
</protein>
<keyword evidence="2" id="KW-1185">Reference proteome</keyword>
<dbReference type="RefSeq" id="WP_160905860.1">
    <property type="nucleotide sequence ID" value="NZ_WVHS01000001.1"/>
</dbReference>
<gene>
    <name evidence="1" type="ORF">GS398_06385</name>
</gene>
<evidence type="ECO:0000313" key="1">
    <source>
        <dbReference type="EMBL" id="MXV14919.1"/>
    </source>
</evidence>
<dbReference type="EMBL" id="WVHS01000001">
    <property type="protein sequence ID" value="MXV14919.1"/>
    <property type="molecule type" value="Genomic_DNA"/>
</dbReference>
<comment type="caution">
    <text evidence="1">The sequence shown here is derived from an EMBL/GenBank/DDBJ whole genome shotgun (WGS) entry which is preliminary data.</text>
</comment>
<dbReference type="PROSITE" id="PS51257">
    <property type="entry name" value="PROKAR_LIPOPROTEIN"/>
    <property type="match status" value="1"/>
</dbReference>
<organism evidence="1 2">
    <name type="scientific">Hufsiella ginkgonis</name>
    <dbReference type="NCBI Taxonomy" id="2695274"/>
    <lineage>
        <taxon>Bacteria</taxon>
        <taxon>Pseudomonadati</taxon>
        <taxon>Bacteroidota</taxon>
        <taxon>Sphingobacteriia</taxon>
        <taxon>Sphingobacteriales</taxon>
        <taxon>Sphingobacteriaceae</taxon>
        <taxon>Hufsiella</taxon>
    </lineage>
</organism>
<dbReference type="AlphaFoldDB" id="A0A7K1XVX1"/>
<reference evidence="1 2" key="1">
    <citation type="submission" date="2019-11" db="EMBL/GenBank/DDBJ databases">
        <title>Pedobacter sp. HMF7056 Genome sequencing and assembly.</title>
        <authorList>
            <person name="Kang H."/>
            <person name="Kim H."/>
            <person name="Joh K."/>
        </authorList>
    </citation>
    <scope>NUCLEOTIDE SEQUENCE [LARGE SCALE GENOMIC DNA]</scope>
    <source>
        <strain evidence="1 2">HMF7056</strain>
    </source>
</reference>
<proteinExistence type="predicted"/>
<evidence type="ECO:0000313" key="2">
    <source>
        <dbReference type="Proteomes" id="UP000451233"/>
    </source>
</evidence>
<accession>A0A7K1XVX1</accession>
<dbReference type="Proteomes" id="UP000451233">
    <property type="component" value="Unassembled WGS sequence"/>
</dbReference>
<sequence length="129" mass="14096">MKRSTLLLILPILFLISSCEKREYVTPNRTIIVNLGSGSWISSNGGKTYTAAIDMPEIDGYFNENGAVLVYASFGSNIYEQVPEVYNGIAYSFTHRVGQVALEIQASDGKTVITPPGSVKIKVVLVESY</sequence>
<name>A0A7K1XVX1_9SPHI</name>